<dbReference type="PROSITE" id="PS50011">
    <property type="entry name" value="PROTEIN_KINASE_DOM"/>
    <property type="match status" value="1"/>
</dbReference>
<reference evidence="21" key="2">
    <citation type="submission" date="2024-04" db="EMBL/GenBank/DDBJ databases">
        <authorList>
            <person name="Chen Y."/>
            <person name="Shah S."/>
            <person name="Dougan E. K."/>
            <person name="Thang M."/>
            <person name="Chan C."/>
        </authorList>
    </citation>
    <scope>NUCLEOTIDE SEQUENCE [LARGE SCALE GENOMIC DNA]</scope>
</reference>
<evidence type="ECO:0000256" key="6">
    <source>
        <dbReference type="ARBA" id="ARBA00022723"/>
    </source>
</evidence>
<feature type="region of interest" description="Disordered" evidence="17">
    <location>
        <begin position="2030"/>
        <end position="2072"/>
    </location>
</feature>
<dbReference type="PROSITE" id="PS00303">
    <property type="entry name" value="S100_CABP"/>
    <property type="match status" value="1"/>
</dbReference>
<dbReference type="EMBL" id="CAMXCT030000480">
    <property type="protein sequence ID" value="CAL4766698.1"/>
    <property type="molecule type" value="Genomic_DNA"/>
</dbReference>
<dbReference type="Pfam" id="PF13499">
    <property type="entry name" value="EF-hand_7"/>
    <property type="match status" value="1"/>
</dbReference>
<dbReference type="SUPFAM" id="SSF51445">
    <property type="entry name" value="(Trans)glycosidases"/>
    <property type="match status" value="2"/>
</dbReference>
<evidence type="ECO:0000256" key="15">
    <source>
        <dbReference type="ARBA" id="ARBA00048679"/>
    </source>
</evidence>
<dbReference type="EMBL" id="CAMXCT020000480">
    <property type="protein sequence ID" value="CAL1132761.1"/>
    <property type="molecule type" value="Genomic_DNA"/>
</dbReference>
<dbReference type="GO" id="GO:0005524">
    <property type="term" value="F:ATP binding"/>
    <property type="evidence" value="ECO:0007669"/>
    <property type="project" value="UniProtKB-UniRule"/>
</dbReference>
<comment type="caution">
    <text evidence="20">The sequence shown here is derived from an EMBL/GenBank/DDBJ whole genome shotgun (WGS) entry which is preliminary data.</text>
</comment>
<dbReference type="InterPro" id="IPR017441">
    <property type="entry name" value="Protein_kinase_ATP_BS"/>
</dbReference>
<evidence type="ECO:0000256" key="9">
    <source>
        <dbReference type="ARBA" id="ARBA00022741"/>
    </source>
</evidence>
<dbReference type="CDD" id="cd00051">
    <property type="entry name" value="EFh"/>
    <property type="match status" value="1"/>
</dbReference>
<dbReference type="InterPro" id="IPR000719">
    <property type="entry name" value="Prot_kinase_dom"/>
</dbReference>
<dbReference type="SMART" id="SM00220">
    <property type="entry name" value="S_TKc"/>
    <property type="match status" value="1"/>
</dbReference>
<dbReference type="InterPro" id="IPR002048">
    <property type="entry name" value="EF_hand_dom"/>
</dbReference>
<dbReference type="GO" id="GO:0004674">
    <property type="term" value="F:protein serine/threonine kinase activity"/>
    <property type="evidence" value="ECO:0007669"/>
    <property type="project" value="UniProtKB-KW"/>
</dbReference>
<evidence type="ECO:0000256" key="2">
    <source>
        <dbReference type="ARBA" id="ARBA00001946"/>
    </source>
</evidence>
<evidence type="ECO:0000256" key="16">
    <source>
        <dbReference type="PROSITE-ProRule" id="PRU10141"/>
    </source>
</evidence>
<dbReference type="Proteomes" id="UP001152797">
    <property type="component" value="Unassembled WGS sequence"/>
</dbReference>
<evidence type="ECO:0000256" key="4">
    <source>
        <dbReference type="ARBA" id="ARBA00022527"/>
    </source>
</evidence>
<evidence type="ECO:0000256" key="17">
    <source>
        <dbReference type="SAM" id="MobiDB-lite"/>
    </source>
</evidence>
<dbReference type="OrthoDB" id="1740265at2759"/>
<evidence type="ECO:0000313" key="22">
    <source>
        <dbReference type="Proteomes" id="UP001152797"/>
    </source>
</evidence>
<dbReference type="Gene3D" id="3.20.20.80">
    <property type="entry name" value="Glycosidases"/>
    <property type="match status" value="4"/>
</dbReference>
<evidence type="ECO:0000259" key="19">
    <source>
        <dbReference type="PROSITE" id="PS50222"/>
    </source>
</evidence>
<proteinExistence type="inferred from homology"/>
<dbReference type="EC" id="2.7.11.1" evidence="3"/>
<comment type="catalytic activity">
    <reaction evidence="15">
        <text>L-seryl-[protein] + ATP = O-phospho-L-seryl-[protein] + ADP + H(+)</text>
        <dbReference type="Rhea" id="RHEA:17989"/>
        <dbReference type="Rhea" id="RHEA-COMP:9863"/>
        <dbReference type="Rhea" id="RHEA-COMP:11604"/>
        <dbReference type="ChEBI" id="CHEBI:15378"/>
        <dbReference type="ChEBI" id="CHEBI:29999"/>
        <dbReference type="ChEBI" id="CHEBI:30616"/>
        <dbReference type="ChEBI" id="CHEBI:83421"/>
        <dbReference type="ChEBI" id="CHEBI:456216"/>
        <dbReference type="EC" id="2.7.11.1"/>
    </reaction>
</comment>
<evidence type="ECO:0000256" key="8">
    <source>
        <dbReference type="ARBA" id="ARBA00022737"/>
    </source>
</evidence>
<dbReference type="InterPro" id="IPR006047">
    <property type="entry name" value="GH13_cat_dom"/>
</dbReference>
<comment type="cofactor">
    <cofactor evidence="2">
        <name>Mg(2+)</name>
        <dbReference type="ChEBI" id="CHEBI:18420"/>
    </cofactor>
</comment>
<evidence type="ECO:0000256" key="5">
    <source>
        <dbReference type="ARBA" id="ARBA00022679"/>
    </source>
</evidence>
<dbReference type="GO" id="GO:0005509">
    <property type="term" value="F:calcium ion binding"/>
    <property type="evidence" value="ECO:0007669"/>
    <property type="project" value="InterPro"/>
</dbReference>
<dbReference type="InterPro" id="IPR017853">
    <property type="entry name" value="GH"/>
</dbReference>
<comment type="cofactor">
    <cofactor evidence="1">
        <name>Ca(2+)</name>
        <dbReference type="ChEBI" id="CHEBI:29108"/>
    </cofactor>
</comment>
<evidence type="ECO:0000256" key="1">
    <source>
        <dbReference type="ARBA" id="ARBA00001913"/>
    </source>
</evidence>
<keyword evidence="5" id="KW-0808">Transferase</keyword>
<dbReference type="Pfam" id="PF00128">
    <property type="entry name" value="Alpha-amylase"/>
    <property type="match status" value="2"/>
</dbReference>
<keyword evidence="4" id="KW-0723">Serine/threonine-protein kinase</keyword>
<feature type="compositionally biased region" description="Basic and acidic residues" evidence="17">
    <location>
        <begin position="2472"/>
        <end position="2493"/>
    </location>
</feature>
<keyword evidence="11" id="KW-0106">Calcium</keyword>
<feature type="compositionally biased region" description="Polar residues" evidence="17">
    <location>
        <begin position="2055"/>
        <end position="2066"/>
    </location>
</feature>
<keyword evidence="8" id="KW-0677">Repeat</keyword>
<dbReference type="InterPro" id="IPR001751">
    <property type="entry name" value="S100/CaBP7/8-like_CS"/>
</dbReference>
<dbReference type="PROSITE" id="PS50222">
    <property type="entry name" value="EF_HAND_2"/>
    <property type="match status" value="3"/>
</dbReference>
<evidence type="ECO:0000256" key="10">
    <source>
        <dbReference type="ARBA" id="ARBA00022777"/>
    </source>
</evidence>
<dbReference type="FunFam" id="1.10.238.10:FF:000003">
    <property type="entry name" value="Calmodulin A"/>
    <property type="match status" value="1"/>
</dbReference>
<comment type="similarity">
    <text evidence="13">Belongs to the protein kinase superfamily. Ser/Thr protein kinase family. CDPK subfamily.</text>
</comment>
<dbReference type="SMART" id="SM00054">
    <property type="entry name" value="EFh"/>
    <property type="match status" value="3"/>
</dbReference>
<keyword evidence="7" id="KW-0732">Signal</keyword>
<evidence type="ECO:0000256" key="3">
    <source>
        <dbReference type="ARBA" id="ARBA00012513"/>
    </source>
</evidence>
<dbReference type="InterPro" id="IPR011992">
    <property type="entry name" value="EF-hand-dom_pair"/>
</dbReference>
<accession>A0A9P1FKL7</accession>
<gene>
    <name evidence="20" type="ORF">C1SCF055_LOCUS7338</name>
</gene>
<evidence type="ECO:0000256" key="7">
    <source>
        <dbReference type="ARBA" id="ARBA00022729"/>
    </source>
</evidence>
<feature type="region of interest" description="Disordered" evidence="17">
    <location>
        <begin position="2461"/>
        <end position="2496"/>
    </location>
</feature>
<keyword evidence="12 16" id="KW-0067">ATP-binding</keyword>
<evidence type="ECO:0000256" key="13">
    <source>
        <dbReference type="ARBA" id="ARBA00024334"/>
    </source>
</evidence>
<dbReference type="PROSITE" id="PS00107">
    <property type="entry name" value="PROTEIN_KINASE_ATP"/>
    <property type="match status" value="1"/>
</dbReference>
<evidence type="ECO:0000256" key="12">
    <source>
        <dbReference type="ARBA" id="ARBA00022840"/>
    </source>
</evidence>
<protein>
    <recommendedName>
        <fullName evidence="3">non-specific serine/threonine protein kinase</fullName>
        <ecNumber evidence="3">2.7.11.1</ecNumber>
    </recommendedName>
</protein>
<evidence type="ECO:0000259" key="18">
    <source>
        <dbReference type="PROSITE" id="PS50011"/>
    </source>
</evidence>
<dbReference type="Pfam" id="PF13202">
    <property type="entry name" value="EF-hand_5"/>
    <property type="match status" value="1"/>
</dbReference>
<dbReference type="Gene3D" id="1.10.510.10">
    <property type="entry name" value="Transferase(Phosphotransferase) domain 1"/>
    <property type="match status" value="1"/>
</dbReference>
<organism evidence="20">
    <name type="scientific">Cladocopium goreaui</name>
    <dbReference type="NCBI Taxonomy" id="2562237"/>
    <lineage>
        <taxon>Eukaryota</taxon>
        <taxon>Sar</taxon>
        <taxon>Alveolata</taxon>
        <taxon>Dinophyceae</taxon>
        <taxon>Suessiales</taxon>
        <taxon>Symbiodiniaceae</taxon>
        <taxon>Cladocopium</taxon>
    </lineage>
</organism>
<feature type="domain" description="Protein kinase" evidence="18">
    <location>
        <begin position="2117"/>
        <end position="2386"/>
    </location>
</feature>
<evidence type="ECO:0000256" key="11">
    <source>
        <dbReference type="ARBA" id="ARBA00022837"/>
    </source>
</evidence>
<evidence type="ECO:0000313" key="20">
    <source>
        <dbReference type="EMBL" id="CAI3979386.1"/>
    </source>
</evidence>
<name>A0A9P1FKL7_9DINO</name>
<dbReference type="PANTHER" id="PTHR10357">
    <property type="entry name" value="ALPHA-AMYLASE FAMILY MEMBER"/>
    <property type="match status" value="1"/>
</dbReference>
<keyword evidence="6" id="KW-0479">Metal-binding</keyword>
<feature type="domain" description="EF-hand" evidence="19">
    <location>
        <begin position="2436"/>
        <end position="2465"/>
    </location>
</feature>
<dbReference type="SMART" id="SM00642">
    <property type="entry name" value="Aamy"/>
    <property type="match status" value="2"/>
</dbReference>
<dbReference type="SUPFAM" id="SSF47473">
    <property type="entry name" value="EF-hand"/>
    <property type="match status" value="1"/>
</dbReference>
<feature type="domain" description="EF-hand" evidence="19">
    <location>
        <begin position="2558"/>
        <end position="2593"/>
    </location>
</feature>
<dbReference type="Pfam" id="PF00069">
    <property type="entry name" value="Pkinase"/>
    <property type="match status" value="1"/>
</dbReference>
<dbReference type="InterPro" id="IPR008271">
    <property type="entry name" value="Ser/Thr_kinase_AS"/>
</dbReference>
<sequence>MDWRALSIYQLVTDRFADGDPRNNEVLYGGFDVRDMTFRHGGDFVGLQGKLDYIKGLGCQAIWISPIFQNGFNFYHQYAQHDFTVLDRRLGSLEELRALTQAAHDRGMYILVDVVMNHMGNEFFFEGHSKDTAPFRFHETGGRREYRLIPRRSSRELHDTPAGKQPYMDFWYNNTWDSEAQYASPFYGQYGEAAWDKGRGTYEGSDFHHNGDLQNYADPWEINVAKIYGTMDDLRLENARVQEKYLAMTQALIASVDVDGFRVDTPMQVPLPFYKQWAPAIRRYAKTLGKEQFGIFGEFYVTTERYATMTGRGRDNTMYGQEQFIPGEATLKGGIVYPYYWYTFTALVYNRPEFVTGFALAYREENRMIDTFDPSSNRSEYAQWIFCNNHDNWRLQSLTGKEELKMCLAVITFWPGLPLHYAGDEQEIDTPGSALDGWAREELSVSLAWSAVQTSPEGNPAERDNFDMTSSNYRYISRLNALRRAYFGSFGRAQCDEVKTPMPELKDLLIFWRGCSSEGLVLVAANFNTQEPRTAAFYSPWSEGTQLVDARSEDGREVTVQQSGFVSFDLRALEVVILVPGPLKLLPPMVAQTWPKHGEVLKAFPGAGWMAWLQLRVRFDRAMTSDVAQHVFVDDQNEDFSCTDESCQEVAAEVALKDGFHKVTVKGAWSADQQQMFATFTSTFVVGSEDSIIGNPRRHEQPGLICSFQRLCHQALGSSYMRIQNVQIRGQWSEWMPYENVSDWKVYPDIPVLVQYHAGTSSSYIVGDCVRSDGSRCYISWHPEMFLRADLNGWGLIKDGSMARVNHFTWASNVTLNRFSRAKFAPQQGWKKSYGVHPRRPLLYAMPTFDPRYTNFEYEPLISGTDATRKWMVERHWWSKEESLASGAEFATELWIGYECTAEEPRCPVPSQDANKWRCYSFSSSQDINWCRNIGTDDCWEYAENDWSSSMSDCAGCSCCRRAAAPELDGPRNTCCVLFNDLTLNYTVTSDAWHILAHRLEPMCPSTALVFGALVGCWKAPVDVQELPEDQRIKDQVAVDSTQPVECASNLPEEPEDIPWSEELKVDASLDDTIHWSRARLRRAEEEFKLLEYTRLASPSSWHNEVVYSLMVDRFANGDLSNDQSNIPPFQQQELNVGEPWSVYKWRHGGDLLGVMSRLSYFHHLGVTVVALSPVFLNSKGEYHGFAISDISKIDPGFGDAKLLRTLVHEAHQLGIRIVMDLQVNHLSGDLHYRQSHKNGVDQVSSCVKSLEEVYRNSSGRPHAKRSHQRTLALDQMPRYLQHQEFFARCGPRDMYRPHQNSYFNEPHDSEEYEAALLWTDFLGDDHFEFDTMNEAFQEVYTNLLKYWIAYADIDGFRLSSAAYISSDFTTYLSTQTRFYASKLGKERFFIIGEIDPSEFFGLQHLGSTGKTRLPYRTEQAIEELCPYYTTLNPPVPGLPATYPMPEVRYLRSAAAGTGPAPNEFFKSTQWSQMEQVRRDIEALADLKSTWTAVESLREPEGSAPRLLSQSPDEDAWRSSAARFVSVLGRKLSKIALAWGFTQYGMPEIWYGTEFGFTGRCYRTAAEKFTLLDRMLDLGINSGAAKELLDSCDYTALGAVDQGFWRQDMFSGGPMELGRAAESAVHFRAHLLHASSPHWCEEPIMQRETQEFQMTKALIRIRRSCPALRSTKDLGAQVYGAAAAQQISYWKILEDAANHSNGSNGSPTAVLVILTMSSSPSSSPSRYSMPDFAHLTDGQAYVDLLHPERMAVVDTWGNESLLLVPGGLEAVHVSVFAPMEMVEQDGSAKWLICKGANLAAPAEDTCRKSIFSLWLTRGASLLWLAVPFLVLLANSNSSVFLSVVKKPTRPGAPLSEDARKEPKHVLCAAIEHTIPMRDVKVSAGGLGKVLDQMLREHPKCLLSLVHPKFGDVEYGPMDEFTQIKIIVDGKVAVWGSVRRCVCCECSRVNERSDEQVTCDVAWIPCYDNFFPCSAKTAVPLEGGYNDLPGIQTSYSSIDDLAKVPKDEDEGFDEIGPTENVNLEEDVVIEGQENSSDRSSIRSVSDVCIDQEPDTESSNVSPRSTCSRRYLNSKKKTRPEAKGVVLGGGGDDDDAGQVVTSAALGINIDNPGKISDFYDLGKTLGEGSFGAVFKATIKATDAIRAVKRIPLPKTGRDKDTRLDFLKDEIRVAKLLDHPSIVKLFEVFEDQKCVYMVMELCRDGDLEEHVMEGGLNELDAATVMQQVLRGVVYMHNHRIAHRDLKSENMLLCLRPPAKKGSKHPHSKFESAVRISDFGLSCSFEEGQMMKRNCGTDSHKAPQVYAHSYSQKCDVWACGVIMYYLLSARLPFEGRDQEELHKKIMNAKVTWCQEWMSRSGEAMNLAKQMLHSQEANRLEAAQALKHKWFGKQVPRRRLAAVDQEILTSLRGFRKLNKFRKVSLAVIASMLSEKVVRPGRDLFVYLDKDGDGEVTLTELREAMEELKSNKPTDASRASEEIFSDQRRRNTDNKKPQLEKQASFQADKGFPAFSYTEFLAATFDRSRHSTEAVCKAAFRCFDKDGSGQLEPSELVDGYLLGKLEPEEVNQIMEELDANGDGEIDFHEFMAMMSNQEPLSPNSEAAKAG</sequence>
<dbReference type="PROSITE" id="PS00018">
    <property type="entry name" value="EF_HAND_1"/>
    <property type="match status" value="2"/>
</dbReference>
<dbReference type="SUPFAM" id="SSF56112">
    <property type="entry name" value="Protein kinase-like (PK-like)"/>
    <property type="match status" value="1"/>
</dbReference>
<dbReference type="CDD" id="cd05117">
    <property type="entry name" value="STKc_CAMK"/>
    <property type="match status" value="1"/>
</dbReference>
<dbReference type="EMBL" id="CAMXCT010000480">
    <property type="protein sequence ID" value="CAI3979386.1"/>
    <property type="molecule type" value="Genomic_DNA"/>
</dbReference>
<feature type="domain" description="EF-hand" evidence="19">
    <location>
        <begin position="2524"/>
        <end position="2557"/>
    </location>
</feature>
<dbReference type="FunFam" id="3.30.200.20:FF:000315">
    <property type="entry name" value="Calcium-dependent protein kinase 3"/>
    <property type="match status" value="1"/>
</dbReference>
<dbReference type="GO" id="GO:0005975">
    <property type="term" value="P:carbohydrate metabolic process"/>
    <property type="evidence" value="ECO:0007669"/>
    <property type="project" value="InterPro"/>
</dbReference>
<dbReference type="InterPro" id="IPR018247">
    <property type="entry name" value="EF_Hand_1_Ca_BS"/>
</dbReference>
<dbReference type="PROSITE" id="PS00108">
    <property type="entry name" value="PROTEIN_KINASE_ST"/>
    <property type="match status" value="1"/>
</dbReference>
<evidence type="ECO:0000256" key="14">
    <source>
        <dbReference type="ARBA" id="ARBA00047899"/>
    </source>
</evidence>
<comment type="catalytic activity">
    <reaction evidence="14">
        <text>L-threonyl-[protein] + ATP = O-phospho-L-threonyl-[protein] + ADP + H(+)</text>
        <dbReference type="Rhea" id="RHEA:46608"/>
        <dbReference type="Rhea" id="RHEA-COMP:11060"/>
        <dbReference type="Rhea" id="RHEA-COMP:11605"/>
        <dbReference type="ChEBI" id="CHEBI:15378"/>
        <dbReference type="ChEBI" id="CHEBI:30013"/>
        <dbReference type="ChEBI" id="CHEBI:30616"/>
        <dbReference type="ChEBI" id="CHEBI:61977"/>
        <dbReference type="ChEBI" id="CHEBI:456216"/>
        <dbReference type="EC" id="2.7.11.1"/>
    </reaction>
</comment>
<dbReference type="Gene3D" id="3.30.200.20">
    <property type="entry name" value="Phosphorylase Kinase, domain 1"/>
    <property type="match status" value="1"/>
</dbReference>
<reference evidence="20" key="1">
    <citation type="submission" date="2022-10" db="EMBL/GenBank/DDBJ databases">
        <authorList>
            <person name="Chen Y."/>
            <person name="Dougan E. K."/>
            <person name="Chan C."/>
            <person name="Rhodes N."/>
            <person name="Thang M."/>
        </authorList>
    </citation>
    <scope>NUCLEOTIDE SEQUENCE</scope>
</reference>
<keyword evidence="22" id="KW-1185">Reference proteome</keyword>
<dbReference type="InterPro" id="IPR011009">
    <property type="entry name" value="Kinase-like_dom_sf"/>
</dbReference>
<dbReference type="Gene3D" id="1.10.238.10">
    <property type="entry name" value="EF-hand"/>
    <property type="match status" value="2"/>
</dbReference>
<evidence type="ECO:0000313" key="21">
    <source>
        <dbReference type="EMBL" id="CAL1132761.1"/>
    </source>
</evidence>
<keyword evidence="9 16" id="KW-0547">Nucleotide-binding</keyword>
<dbReference type="PANTHER" id="PTHR10357:SF215">
    <property type="entry name" value="ALPHA-AMYLASE 1"/>
    <property type="match status" value="1"/>
</dbReference>
<keyword evidence="10" id="KW-0418">Kinase</keyword>
<feature type="binding site" evidence="16">
    <location>
        <position position="2146"/>
    </location>
    <ligand>
        <name>ATP</name>
        <dbReference type="ChEBI" id="CHEBI:30616"/>
    </ligand>
</feature>